<dbReference type="InterPro" id="IPR052921">
    <property type="entry name" value="GPCR1_Superfamily_Member"/>
</dbReference>
<feature type="transmembrane region" description="Helical" evidence="6">
    <location>
        <begin position="44"/>
        <end position="70"/>
    </location>
</feature>
<dbReference type="GO" id="GO:0016020">
    <property type="term" value="C:membrane"/>
    <property type="evidence" value="ECO:0007669"/>
    <property type="project" value="UniProtKB-SubCell"/>
</dbReference>
<feature type="transmembrane region" description="Helical" evidence="6">
    <location>
        <begin position="256"/>
        <end position="276"/>
    </location>
</feature>
<comment type="similarity">
    <text evidence="5">Belongs to the G-protein coupled receptor 1 family.</text>
</comment>
<evidence type="ECO:0000256" key="5">
    <source>
        <dbReference type="RuleBase" id="RU000688"/>
    </source>
</evidence>
<keyword evidence="5" id="KW-0297">G-protein coupled receptor</keyword>
<organism evidence="8 9">
    <name type="scientific">Anabas testudineus</name>
    <name type="common">Climbing perch</name>
    <name type="synonym">Anthias testudineus</name>
    <dbReference type="NCBI Taxonomy" id="64144"/>
    <lineage>
        <taxon>Eukaryota</taxon>
        <taxon>Metazoa</taxon>
        <taxon>Chordata</taxon>
        <taxon>Craniata</taxon>
        <taxon>Vertebrata</taxon>
        <taxon>Euteleostomi</taxon>
        <taxon>Actinopterygii</taxon>
        <taxon>Neopterygii</taxon>
        <taxon>Teleostei</taxon>
        <taxon>Neoteleostei</taxon>
        <taxon>Acanthomorphata</taxon>
        <taxon>Anabantaria</taxon>
        <taxon>Anabantiformes</taxon>
        <taxon>Anabantoidei</taxon>
        <taxon>Anabantidae</taxon>
        <taxon>Anabas</taxon>
    </lineage>
</organism>
<sequence length="289" mass="33534">YMDVSDYRLYASIHIESIVKKHHNSTEIRSFVFAMYGNTDHLKYLFFTLALLFYISVIFANTLLIVIIYVNRNLHEPMYLFLCNLFVNEIYGSTSLLPCLMVQILSDTHEISVFFSVEFGTLTIMAYDRYACICKPLHYNTIITTRKVQIVIFVIWVVSFVEVGVLLSFTIRLKRCPFLIITLLYIRVFVVAVSQARAMRSQIEAVTLSETEKPKKSEIKAARILGVVVFVFLLCSTPYYFFSIASEVNTIAGTSVSLWLLYCNSCLNPLIYTYFYPCEYTKLQIRYFI</sequence>
<feature type="transmembrane region" description="Helical" evidence="6">
    <location>
        <begin position="82"/>
        <end position="105"/>
    </location>
</feature>
<dbReference type="PROSITE" id="PS50262">
    <property type="entry name" value="G_PROTEIN_RECEP_F1_2"/>
    <property type="match status" value="1"/>
</dbReference>
<dbReference type="Pfam" id="PF00001">
    <property type="entry name" value="7tm_1"/>
    <property type="match status" value="2"/>
</dbReference>
<evidence type="ECO:0000256" key="1">
    <source>
        <dbReference type="ARBA" id="ARBA00004370"/>
    </source>
</evidence>
<dbReference type="Ensembl" id="ENSATET00000041708.1">
    <property type="protein sequence ID" value="ENSATEP00000062751.1"/>
    <property type="gene ID" value="ENSATEG00000023165.2"/>
</dbReference>
<dbReference type="GeneTree" id="ENSGT00950000183048"/>
<dbReference type="SUPFAM" id="SSF81321">
    <property type="entry name" value="Family A G protein-coupled receptor-like"/>
    <property type="match status" value="1"/>
</dbReference>
<evidence type="ECO:0000259" key="7">
    <source>
        <dbReference type="PROSITE" id="PS50262"/>
    </source>
</evidence>
<dbReference type="AlphaFoldDB" id="A0A7N6FHW2"/>
<evidence type="ECO:0000313" key="8">
    <source>
        <dbReference type="Ensembl" id="ENSATEP00000062751.1"/>
    </source>
</evidence>
<name>A0A7N6FHW2_ANATE</name>
<dbReference type="PRINTS" id="PR00237">
    <property type="entry name" value="GPCRRHODOPSN"/>
</dbReference>
<keyword evidence="2 5" id="KW-0812">Transmembrane</keyword>
<keyword evidence="3 6" id="KW-1133">Transmembrane helix</keyword>
<evidence type="ECO:0000256" key="2">
    <source>
        <dbReference type="ARBA" id="ARBA00022692"/>
    </source>
</evidence>
<dbReference type="Gene3D" id="1.20.1070.10">
    <property type="entry name" value="Rhodopsin 7-helix transmembrane proteins"/>
    <property type="match status" value="2"/>
</dbReference>
<reference evidence="8" key="3">
    <citation type="submission" date="2025-09" db="UniProtKB">
        <authorList>
            <consortium name="Ensembl"/>
        </authorList>
    </citation>
    <scope>IDENTIFICATION</scope>
</reference>
<dbReference type="PANTHER" id="PTHR26451">
    <property type="entry name" value="G_PROTEIN_RECEP_F1_2 DOMAIN-CONTAINING PROTEIN"/>
    <property type="match status" value="1"/>
</dbReference>
<reference evidence="8" key="1">
    <citation type="submission" date="2021-04" db="EMBL/GenBank/DDBJ databases">
        <authorList>
            <consortium name="Wellcome Sanger Institute Data Sharing"/>
        </authorList>
    </citation>
    <scope>NUCLEOTIDE SEQUENCE [LARGE SCALE GENOMIC DNA]</scope>
</reference>
<dbReference type="GO" id="GO:0004930">
    <property type="term" value="F:G protein-coupled receptor activity"/>
    <property type="evidence" value="ECO:0007669"/>
    <property type="project" value="UniProtKB-KW"/>
</dbReference>
<protein>
    <recommendedName>
        <fullName evidence="7">G-protein coupled receptors family 1 profile domain-containing protein</fullName>
    </recommendedName>
</protein>
<dbReference type="Proteomes" id="UP000265040">
    <property type="component" value="Chromosome 21"/>
</dbReference>
<evidence type="ECO:0000256" key="6">
    <source>
        <dbReference type="SAM" id="Phobius"/>
    </source>
</evidence>
<dbReference type="PANTHER" id="PTHR26451:SF885">
    <property type="entry name" value="OLFACTORY RECEPTOR"/>
    <property type="match status" value="1"/>
</dbReference>
<keyword evidence="9" id="KW-1185">Reference proteome</keyword>
<accession>A0A7N6FHW2</accession>
<feature type="transmembrane region" description="Helical" evidence="6">
    <location>
        <begin position="177"/>
        <end position="194"/>
    </location>
</feature>
<feature type="transmembrane region" description="Helical" evidence="6">
    <location>
        <begin position="224"/>
        <end position="244"/>
    </location>
</feature>
<feature type="transmembrane region" description="Helical" evidence="6">
    <location>
        <begin position="148"/>
        <end position="171"/>
    </location>
</feature>
<feature type="domain" description="G-protein coupled receptors family 1 profile" evidence="7">
    <location>
        <begin position="60"/>
        <end position="272"/>
    </location>
</feature>
<dbReference type="InterPro" id="IPR000276">
    <property type="entry name" value="GPCR_Rhodpsn"/>
</dbReference>
<dbReference type="PROSITE" id="PS00237">
    <property type="entry name" value="G_PROTEIN_RECEP_F1_1"/>
    <property type="match status" value="1"/>
</dbReference>
<keyword evidence="5" id="KW-0675">Receptor</keyword>
<evidence type="ECO:0000313" key="9">
    <source>
        <dbReference type="Proteomes" id="UP000265040"/>
    </source>
</evidence>
<evidence type="ECO:0000256" key="3">
    <source>
        <dbReference type="ARBA" id="ARBA00022989"/>
    </source>
</evidence>
<reference evidence="8" key="2">
    <citation type="submission" date="2025-08" db="UniProtKB">
        <authorList>
            <consortium name="Ensembl"/>
        </authorList>
    </citation>
    <scope>IDENTIFICATION</scope>
</reference>
<evidence type="ECO:0000256" key="4">
    <source>
        <dbReference type="ARBA" id="ARBA00023136"/>
    </source>
</evidence>
<comment type="subcellular location">
    <subcellularLocation>
        <location evidence="1">Membrane</location>
    </subcellularLocation>
</comment>
<feature type="transmembrane region" description="Helical" evidence="6">
    <location>
        <begin position="111"/>
        <end position="127"/>
    </location>
</feature>
<dbReference type="InterPro" id="IPR017452">
    <property type="entry name" value="GPCR_Rhodpsn_7TM"/>
</dbReference>
<keyword evidence="4 6" id="KW-0472">Membrane</keyword>
<proteinExistence type="inferred from homology"/>
<keyword evidence="5" id="KW-0807">Transducer</keyword>